<dbReference type="AlphaFoldDB" id="A0A0B6Y9L0"/>
<feature type="non-terminal residue" evidence="1">
    <location>
        <position position="99"/>
    </location>
</feature>
<dbReference type="EMBL" id="HACG01005646">
    <property type="protein sequence ID" value="CEK52511.1"/>
    <property type="molecule type" value="Transcribed_RNA"/>
</dbReference>
<organism evidence="1">
    <name type="scientific">Arion vulgaris</name>
    <dbReference type="NCBI Taxonomy" id="1028688"/>
    <lineage>
        <taxon>Eukaryota</taxon>
        <taxon>Metazoa</taxon>
        <taxon>Spiralia</taxon>
        <taxon>Lophotrochozoa</taxon>
        <taxon>Mollusca</taxon>
        <taxon>Gastropoda</taxon>
        <taxon>Heterobranchia</taxon>
        <taxon>Euthyneura</taxon>
        <taxon>Panpulmonata</taxon>
        <taxon>Eupulmonata</taxon>
        <taxon>Stylommatophora</taxon>
        <taxon>Helicina</taxon>
        <taxon>Arionoidea</taxon>
        <taxon>Arionidae</taxon>
        <taxon>Arion</taxon>
    </lineage>
</organism>
<gene>
    <name evidence="1" type="primary">ORF17063</name>
</gene>
<name>A0A0B6Y9L0_9EUPU</name>
<protein>
    <submittedName>
        <fullName evidence="1">Uncharacterized protein</fullName>
    </submittedName>
</protein>
<sequence>MLDSIHTSGSYLTYYTHFLSSFWTFLQISFVENLVLEKKLTGRPPNWSQRRNPLQDPQIGLREGTYWKTPKLVSEKELTGRAPYVVSEKELTGRPPNWF</sequence>
<proteinExistence type="predicted"/>
<evidence type="ECO:0000313" key="1">
    <source>
        <dbReference type="EMBL" id="CEK52511.1"/>
    </source>
</evidence>
<accession>A0A0B6Y9L0</accession>
<reference evidence="1" key="1">
    <citation type="submission" date="2014-12" db="EMBL/GenBank/DDBJ databases">
        <title>Insight into the proteome of Arion vulgaris.</title>
        <authorList>
            <person name="Aradska J."/>
            <person name="Bulat T."/>
            <person name="Smidak R."/>
            <person name="Sarate P."/>
            <person name="Gangsoo J."/>
            <person name="Sialana F."/>
            <person name="Bilban M."/>
            <person name="Lubec G."/>
        </authorList>
    </citation>
    <scope>NUCLEOTIDE SEQUENCE</scope>
    <source>
        <tissue evidence="1">Skin</tissue>
    </source>
</reference>